<accession>W6ZCI2</accession>
<dbReference type="RefSeq" id="XP_007692029.1">
    <property type="nucleotide sequence ID" value="XM_007693839.1"/>
</dbReference>
<dbReference type="AlphaFoldDB" id="W6ZCI2"/>
<protein>
    <submittedName>
        <fullName evidence="1">Uncharacterized protein</fullName>
    </submittedName>
</protein>
<gene>
    <name evidence="1" type="ORF">COCMIDRAFT_29776</name>
</gene>
<dbReference type="Proteomes" id="UP000054032">
    <property type="component" value="Unassembled WGS sequence"/>
</dbReference>
<dbReference type="GeneID" id="19121566"/>
<evidence type="ECO:0000313" key="1">
    <source>
        <dbReference type="EMBL" id="EUC41446.1"/>
    </source>
</evidence>
<keyword evidence="2" id="KW-1185">Reference proteome</keyword>
<organism evidence="1 2">
    <name type="scientific">Bipolaris oryzae ATCC 44560</name>
    <dbReference type="NCBI Taxonomy" id="930090"/>
    <lineage>
        <taxon>Eukaryota</taxon>
        <taxon>Fungi</taxon>
        <taxon>Dikarya</taxon>
        <taxon>Ascomycota</taxon>
        <taxon>Pezizomycotina</taxon>
        <taxon>Dothideomycetes</taxon>
        <taxon>Pleosporomycetidae</taxon>
        <taxon>Pleosporales</taxon>
        <taxon>Pleosporineae</taxon>
        <taxon>Pleosporaceae</taxon>
        <taxon>Bipolaris</taxon>
    </lineage>
</organism>
<dbReference type="OrthoDB" id="3694092at2759"/>
<evidence type="ECO:0000313" key="2">
    <source>
        <dbReference type="Proteomes" id="UP000054032"/>
    </source>
</evidence>
<sequence>MAAYISSDDPQAKAMVDGEVMMNAHLANFRKHGPPPPNYRVERKETNLQSAKAYLIQYQELSSTRTSYDHPLSAKGLEKNPNPIIHNEPELNRPNCPGIVDAPIKYKASAQMKWIHFETWTKALAAALASQKQVSKSNREFYYPPDRGSLIFKNEPSVSIVARAYGASLVVIYPFVSKNKSHFNRIYDIQNRPPIHARWSTGLRATLPPLVLGRLPKQNLTTVGAAKPYDVMCFLIDINMVNRPAWHVGLYHKFNIHELAERMGFPMNDLKPEVFLCNHLEADCESQKIPKPMPFTYDPNKLPEYKAKYPNATMTFERLTQLTLNSHMKANNISIRQYAEAWNEAIGAMICYQLDRTDAKWLEFAAKMEVARKLPF</sequence>
<dbReference type="EMBL" id="KI964102">
    <property type="protein sequence ID" value="EUC41446.1"/>
    <property type="molecule type" value="Genomic_DNA"/>
</dbReference>
<name>W6ZCI2_COCMI</name>
<reference evidence="1 2" key="1">
    <citation type="journal article" date="2013" name="PLoS Genet.">
        <title>Comparative genome structure, secondary metabolite, and effector coding capacity across Cochliobolus pathogens.</title>
        <authorList>
            <person name="Condon B.J."/>
            <person name="Leng Y."/>
            <person name="Wu D."/>
            <person name="Bushley K.E."/>
            <person name="Ohm R.A."/>
            <person name="Otillar R."/>
            <person name="Martin J."/>
            <person name="Schackwitz W."/>
            <person name="Grimwood J."/>
            <person name="MohdZainudin N."/>
            <person name="Xue C."/>
            <person name="Wang R."/>
            <person name="Manning V.A."/>
            <person name="Dhillon B."/>
            <person name="Tu Z.J."/>
            <person name="Steffenson B.J."/>
            <person name="Salamov A."/>
            <person name="Sun H."/>
            <person name="Lowry S."/>
            <person name="LaButti K."/>
            <person name="Han J."/>
            <person name="Copeland A."/>
            <person name="Lindquist E."/>
            <person name="Barry K."/>
            <person name="Schmutz J."/>
            <person name="Baker S.E."/>
            <person name="Ciuffetti L.M."/>
            <person name="Grigoriev I.V."/>
            <person name="Zhong S."/>
            <person name="Turgeon B.G."/>
        </authorList>
    </citation>
    <scope>NUCLEOTIDE SEQUENCE [LARGE SCALE GENOMIC DNA]</scope>
    <source>
        <strain evidence="1 2">ATCC 44560</strain>
    </source>
</reference>
<dbReference type="KEGG" id="bor:COCMIDRAFT_29776"/>
<dbReference type="HOGENOM" id="CLU_721879_0_0_1"/>
<proteinExistence type="predicted"/>